<evidence type="ECO:0000256" key="2">
    <source>
        <dbReference type="SAM" id="Phobius"/>
    </source>
</evidence>
<dbReference type="VEuPathDB" id="VectorBase:LDEU012434"/>
<feature type="non-terminal residue" evidence="4">
    <location>
        <position position="1"/>
    </location>
</feature>
<gene>
    <name evidence="4" type="ORF">B4U80_08436</name>
</gene>
<keyword evidence="2" id="KW-0472">Membrane</keyword>
<reference evidence="4 5" key="1">
    <citation type="journal article" date="2018" name="Gigascience">
        <title>Genomes of trombidid mites reveal novel predicted allergens and laterally-transferred genes associated with secondary metabolism.</title>
        <authorList>
            <person name="Dong X."/>
            <person name="Chaisiri K."/>
            <person name="Xia D."/>
            <person name="Armstrong S.D."/>
            <person name="Fang Y."/>
            <person name="Donnelly M.J."/>
            <person name="Kadowaki T."/>
            <person name="McGarry J.W."/>
            <person name="Darby A.C."/>
            <person name="Makepeace B.L."/>
        </authorList>
    </citation>
    <scope>NUCLEOTIDE SEQUENCE [LARGE SCALE GENOMIC DNA]</scope>
    <source>
        <strain evidence="4">UoL-UT</strain>
    </source>
</reference>
<comment type="caution">
    <text evidence="4">The sequence shown here is derived from an EMBL/GenBank/DDBJ whole genome shotgun (WGS) entry which is preliminary data.</text>
</comment>
<feature type="non-terminal residue" evidence="4">
    <location>
        <position position="319"/>
    </location>
</feature>
<evidence type="ECO:0000259" key="3">
    <source>
        <dbReference type="Pfam" id="PF14843"/>
    </source>
</evidence>
<dbReference type="Pfam" id="PF14843">
    <property type="entry name" value="GF_recep_IV"/>
    <property type="match status" value="1"/>
</dbReference>
<dbReference type="Gene3D" id="2.10.220.10">
    <property type="entry name" value="Hormone Receptor, Insulin-like Growth Factor Receptor 1, Chain A, domain 2"/>
    <property type="match status" value="2"/>
</dbReference>
<keyword evidence="1" id="KW-0325">Glycoprotein</keyword>
<evidence type="ECO:0000313" key="5">
    <source>
        <dbReference type="Proteomes" id="UP000288716"/>
    </source>
</evidence>
<dbReference type="SMART" id="SM00261">
    <property type="entry name" value="FU"/>
    <property type="match status" value="5"/>
</dbReference>
<organism evidence="4 5">
    <name type="scientific">Leptotrombidium deliense</name>
    <dbReference type="NCBI Taxonomy" id="299467"/>
    <lineage>
        <taxon>Eukaryota</taxon>
        <taxon>Metazoa</taxon>
        <taxon>Ecdysozoa</taxon>
        <taxon>Arthropoda</taxon>
        <taxon>Chelicerata</taxon>
        <taxon>Arachnida</taxon>
        <taxon>Acari</taxon>
        <taxon>Acariformes</taxon>
        <taxon>Trombidiformes</taxon>
        <taxon>Prostigmata</taxon>
        <taxon>Anystina</taxon>
        <taxon>Parasitengona</taxon>
        <taxon>Trombiculoidea</taxon>
        <taxon>Trombiculidae</taxon>
        <taxon>Leptotrombidium</taxon>
    </lineage>
</organism>
<dbReference type="SUPFAM" id="SSF57184">
    <property type="entry name" value="Growth factor receptor domain"/>
    <property type="match status" value="2"/>
</dbReference>
<name>A0A443RW65_9ACAR</name>
<dbReference type="STRING" id="299467.A0A443RW65"/>
<dbReference type="InterPro" id="IPR009030">
    <property type="entry name" value="Growth_fac_rcpt_cys_sf"/>
</dbReference>
<dbReference type="CDD" id="cd00064">
    <property type="entry name" value="FU"/>
    <property type="match status" value="1"/>
</dbReference>
<dbReference type="AlphaFoldDB" id="A0A443RW65"/>
<accession>A0A443RW65</accession>
<dbReference type="OrthoDB" id="6219513at2759"/>
<dbReference type="InterPro" id="IPR032778">
    <property type="entry name" value="GF_recep_IV"/>
</dbReference>
<keyword evidence="2" id="KW-0812">Transmembrane</keyword>
<keyword evidence="5" id="KW-1185">Reference proteome</keyword>
<keyword evidence="2" id="KW-1133">Transmembrane helix</keyword>
<feature type="transmembrane region" description="Helical" evidence="2">
    <location>
        <begin position="290"/>
        <end position="313"/>
    </location>
</feature>
<evidence type="ECO:0000256" key="1">
    <source>
        <dbReference type="ARBA" id="ARBA00023180"/>
    </source>
</evidence>
<dbReference type="InterPro" id="IPR006212">
    <property type="entry name" value="Furin_repeat"/>
</dbReference>
<proteinExistence type="predicted"/>
<evidence type="ECO:0000313" key="4">
    <source>
        <dbReference type="EMBL" id="RWS19606.1"/>
    </source>
</evidence>
<dbReference type="Proteomes" id="UP000288716">
    <property type="component" value="Unassembled WGS sequence"/>
</dbReference>
<feature type="domain" description="Growth factor receptor" evidence="3">
    <location>
        <begin position="1"/>
        <end position="107"/>
    </location>
</feature>
<keyword evidence="4" id="KW-0675">Receptor</keyword>
<dbReference type="EMBL" id="NCKV01024437">
    <property type="protein sequence ID" value="RWS19606.1"/>
    <property type="molecule type" value="Genomic_DNA"/>
</dbReference>
<sequence length="319" mass="35074">CASDGCWGPGSDECLSCRSYTLGDTCVDGCNTSLGIYDAGQQVCKHCHEECLGECFGPGPKNCSQCRNVRDGPFCIKECPTSKYNENGDCRPCHDNCVGGCTGSNNTLGVGGCNSCEKAIVSMYNPNVVEQCLKAEDSCPDGFYHEYIGPQEEGALKSLTGKSVCRKCHQRCKNCTAYGIHVSVCECLNYSSGEQCVDQCQRDYYADDENRRCVKCADECKGCKGPDISYCVACRNYRIYSNDQRTHFNCTASCPSEKPFKVLDDKTGDPYCSNEDPNVSPWVNAEEDHFTAIVVTIVICLVLLGLFLAIFSYQWLQRA</sequence>
<protein>
    <submittedName>
        <fullName evidence="4">Epidermal growth factor receptor-like protein</fullName>
    </submittedName>
</protein>